<dbReference type="EMBL" id="UZAG01002039">
    <property type="protein sequence ID" value="VDO12649.1"/>
    <property type="molecule type" value="Genomic_DNA"/>
</dbReference>
<dbReference type="WBParaSite" id="BTMF_0000315501-mRNA-1">
    <property type="protein sequence ID" value="BTMF_0000315501-mRNA-1"/>
    <property type="gene ID" value="BTMF_0000315501"/>
</dbReference>
<proteinExistence type="predicted"/>
<reference evidence="16" key="1">
    <citation type="submission" date="2017-02" db="UniProtKB">
        <authorList>
            <consortium name="WormBaseParasite"/>
        </authorList>
    </citation>
    <scope>IDENTIFICATION</scope>
</reference>
<evidence type="ECO:0000256" key="11">
    <source>
        <dbReference type="ARBA" id="ARBA00048017"/>
    </source>
</evidence>
<keyword evidence="10" id="KW-0539">Nucleus</keyword>
<sequence length="136" mass="15779">MQKYSFSRSLFFEYGNPSLNCFKHLDFTKSWFYYYYEFVLQRCIQSLVHACQCRDANCRRSTCHKMKRVVQHTKGCKKRQNANCAICKQLIALCCYHAKHCNGTSCQVNSTLHFKRATDVYVSGALCSPTIAELGF</sequence>
<protein>
    <recommendedName>
        <fullName evidence="2">histone acetyltransferase</fullName>
        <ecNumber evidence="2">2.3.1.48</ecNumber>
    </recommendedName>
</protein>
<evidence type="ECO:0000256" key="5">
    <source>
        <dbReference type="ARBA" id="ARBA00022771"/>
    </source>
</evidence>
<dbReference type="EC" id="2.3.1.48" evidence="2"/>
<dbReference type="InterPro" id="IPR013178">
    <property type="entry name" value="Histone_AcTrfase_Rtt109/CBP"/>
</dbReference>
<dbReference type="GO" id="GO:0003713">
    <property type="term" value="F:transcription coactivator activity"/>
    <property type="evidence" value="ECO:0007669"/>
    <property type="project" value="TreeGrafter"/>
</dbReference>
<keyword evidence="5 12" id="KW-0863">Zinc-finger</keyword>
<evidence type="ECO:0000256" key="12">
    <source>
        <dbReference type="PROSITE-ProRule" id="PRU00203"/>
    </source>
</evidence>
<dbReference type="GO" id="GO:0000123">
    <property type="term" value="C:histone acetyltransferase complex"/>
    <property type="evidence" value="ECO:0007669"/>
    <property type="project" value="TreeGrafter"/>
</dbReference>
<keyword evidence="6 12" id="KW-0862">Zinc</keyword>
<accession>A0A0R3Q9Z4</accession>
<comment type="catalytic activity">
    <reaction evidence="11">
        <text>L-lysyl-[protein] + acetyl-CoA = N(6)-acetyl-L-lysyl-[protein] + CoA + H(+)</text>
        <dbReference type="Rhea" id="RHEA:45948"/>
        <dbReference type="Rhea" id="RHEA-COMP:9752"/>
        <dbReference type="Rhea" id="RHEA-COMP:10731"/>
        <dbReference type="ChEBI" id="CHEBI:15378"/>
        <dbReference type="ChEBI" id="CHEBI:29969"/>
        <dbReference type="ChEBI" id="CHEBI:57287"/>
        <dbReference type="ChEBI" id="CHEBI:57288"/>
        <dbReference type="ChEBI" id="CHEBI:61930"/>
        <dbReference type="EC" id="2.3.1.48"/>
    </reaction>
</comment>
<dbReference type="InterPro" id="IPR000197">
    <property type="entry name" value="Znf_TAZ"/>
</dbReference>
<evidence type="ECO:0000256" key="7">
    <source>
        <dbReference type="ARBA" id="ARBA00022853"/>
    </source>
</evidence>
<keyword evidence="8" id="KW-0805">Transcription regulation</keyword>
<evidence type="ECO:0000256" key="6">
    <source>
        <dbReference type="ARBA" id="ARBA00022833"/>
    </source>
</evidence>
<dbReference type="InterPro" id="IPR035898">
    <property type="entry name" value="TAZ_dom_sf"/>
</dbReference>
<reference evidence="14 15" key="2">
    <citation type="submission" date="2018-11" db="EMBL/GenBank/DDBJ databases">
        <authorList>
            <consortium name="Pathogen Informatics"/>
        </authorList>
    </citation>
    <scope>NUCLEOTIDE SEQUENCE [LARGE SCALE GENOMIC DNA]</scope>
</reference>
<dbReference type="Proteomes" id="UP000280834">
    <property type="component" value="Unassembled WGS sequence"/>
</dbReference>
<evidence type="ECO:0000256" key="8">
    <source>
        <dbReference type="ARBA" id="ARBA00023015"/>
    </source>
</evidence>
<name>A0A0R3Q9Z4_9BILA</name>
<gene>
    <name evidence="14" type="ORF">BTMF_LOCUS2475</name>
</gene>
<dbReference type="STRING" id="42155.A0A0R3Q9Z4"/>
<dbReference type="GO" id="GO:0005634">
    <property type="term" value="C:nucleus"/>
    <property type="evidence" value="ECO:0007669"/>
    <property type="project" value="UniProtKB-SubCell"/>
</dbReference>
<dbReference type="GO" id="GO:0004402">
    <property type="term" value="F:histone acetyltransferase activity"/>
    <property type="evidence" value="ECO:0007669"/>
    <property type="project" value="InterPro"/>
</dbReference>
<keyword evidence="3" id="KW-0808">Transferase</keyword>
<keyword evidence="9" id="KW-0804">Transcription</keyword>
<evidence type="ECO:0000256" key="10">
    <source>
        <dbReference type="ARBA" id="ARBA00023242"/>
    </source>
</evidence>
<organism evidence="16">
    <name type="scientific">Brugia timori</name>
    <dbReference type="NCBI Taxonomy" id="42155"/>
    <lineage>
        <taxon>Eukaryota</taxon>
        <taxon>Metazoa</taxon>
        <taxon>Ecdysozoa</taxon>
        <taxon>Nematoda</taxon>
        <taxon>Chromadorea</taxon>
        <taxon>Rhabditida</taxon>
        <taxon>Spirurina</taxon>
        <taxon>Spiruromorpha</taxon>
        <taxon>Filarioidea</taxon>
        <taxon>Onchocercidae</taxon>
        <taxon>Brugia</taxon>
    </lineage>
</organism>
<evidence type="ECO:0000259" key="13">
    <source>
        <dbReference type="PROSITE" id="PS50134"/>
    </source>
</evidence>
<evidence type="ECO:0000256" key="4">
    <source>
        <dbReference type="ARBA" id="ARBA00022723"/>
    </source>
</evidence>
<dbReference type="GO" id="GO:0005667">
    <property type="term" value="C:transcription regulator complex"/>
    <property type="evidence" value="ECO:0007669"/>
    <property type="project" value="TreeGrafter"/>
</dbReference>
<dbReference type="GO" id="GO:0031490">
    <property type="term" value="F:chromatin DNA binding"/>
    <property type="evidence" value="ECO:0007669"/>
    <property type="project" value="TreeGrafter"/>
</dbReference>
<evidence type="ECO:0000313" key="14">
    <source>
        <dbReference type="EMBL" id="VDO12649.1"/>
    </source>
</evidence>
<evidence type="ECO:0000313" key="15">
    <source>
        <dbReference type="Proteomes" id="UP000280834"/>
    </source>
</evidence>
<dbReference type="PROSITE" id="PS50134">
    <property type="entry name" value="ZF_TAZ"/>
    <property type="match status" value="1"/>
</dbReference>
<dbReference type="GO" id="GO:0008270">
    <property type="term" value="F:zinc ion binding"/>
    <property type="evidence" value="ECO:0007669"/>
    <property type="project" value="UniProtKB-KW"/>
</dbReference>
<dbReference type="Pfam" id="PF02135">
    <property type="entry name" value="zf-TAZ"/>
    <property type="match status" value="1"/>
</dbReference>
<evidence type="ECO:0000256" key="3">
    <source>
        <dbReference type="ARBA" id="ARBA00022679"/>
    </source>
</evidence>
<dbReference type="GO" id="GO:0045944">
    <property type="term" value="P:positive regulation of transcription by RNA polymerase II"/>
    <property type="evidence" value="ECO:0007669"/>
    <property type="project" value="TreeGrafter"/>
</dbReference>
<comment type="subcellular location">
    <subcellularLocation>
        <location evidence="1">Nucleus</location>
    </subcellularLocation>
</comment>
<evidence type="ECO:0000313" key="16">
    <source>
        <dbReference type="WBParaSite" id="BTMF_0000315501-mRNA-1"/>
    </source>
</evidence>
<feature type="zinc finger region" description="TAZ-type" evidence="12">
    <location>
        <begin position="33"/>
        <end position="130"/>
    </location>
</feature>
<keyword evidence="7" id="KW-0156">Chromatin regulator</keyword>
<evidence type="ECO:0000256" key="9">
    <source>
        <dbReference type="ARBA" id="ARBA00023163"/>
    </source>
</evidence>
<dbReference type="PANTHER" id="PTHR13808:SF1">
    <property type="entry name" value="HISTONE ACETYLTRANSFERASE"/>
    <property type="match status" value="1"/>
</dbReference>
<feature type="domain" description="TAZ-type" evidence="13">
    <location>
        <begin position="33"/>
        <end position="130"/>
    </location>
</feature>
<dbReference type="PANTHER" id="PTHR13808">
    <property type="entry name" value="CBP/P300-RELATED"/>
    <property type="match status" value="1"/>
</dbReference>
<evidence type="ECO:0000256" key="1">
    <source>
        <dbReference type="ARBA" id="ARBA00004123"/>
    </source>
</evidence>
<dbReference type="Gene3D" id="1.20.1020.10">
    <property type="entry name" value="TAZ domain"/>
    <property type="match status" value="1"/>
</dbReference>
<evidence type="ECO:0000256" key="2">
    <source>
        <dbReference type="ARBA" id="ARBA00013184"/>
    </source>
</evidence>
<keyword evidence="15" id="KW-1185">Reference proteome</keyword>
<dbReference type="AlphaFoldDB" id="A0A0R3Q9Z4"/>
<keyword evidence="4 12" id="KW-0479">Metal-binding</keyword>
<dbReference type="SMART" id="SM00551">
    <property type="entry name" value="ZnF_TAZ"/>
    <property type="match status" value="1"/>
</dbReference>
<dbReference type="SUPFAM" id="SSF57933">
    <property type="entry name" value="TAZ domain"/>
    <property type="match status" value="1"/>
</dbReference>